<reference evidence="2 3" key="1">
    <citation type="submission" date="2018-09" db="EMBL/GenBank/DDBJ databases">
        <authorList>
            <person name="Tagini F."/>
        </authorList>
    </citation>
    <scope>NUCLEOTIDE SEQUENCE [LARGE SCALE GENOMIC DNA]</scope>
    <source>
        <strain evidence="2 3">MK136</strain>
    </source>
</reference>
<organism evidence="2 3">
    <name type="scientific">Mycobacterium attenuatum</name>
    <dbReference type="NCBI Taxonomy" id="2341086"/>
    <lineage>
        <taxon>Bacteria</taxon>
        <taxon>Bacillati</taxon>
        <taxon>Actinomycetota</taxon>
        <taxon>Actinomycetes</taxon>
        <taxon>Mycobacteriales</taxon>
        <taxon>Mycobacteriaceae</taxon>
        <taxon>Mycobacterium</taxon>
    </lineage>
</organism>
<feature type="region of interest" description="Disordered" evidence="1">
    <location>
        <begin position="1"/>
        <end position="21"/>
    </location>
</feature>
<accession>A0A498Q7H8</accession>
<evidence type="ECO:0000256" key="1">
    <source>
        <dbReference type="SAM" id="MobiDB-lite"/>
    </source>
</evidence>
<gene>
    <name evidence="2" type="ORF">LAUMK136_03775</name>
</gene>
<dbReference type="EMBL" id="UPHP01000102">
    <property type="protein sequence ID" value="VBA40929.1"/>
    <property type="molecule type" value="Genomic_DNA"/>
</dbReference>
<dbReference type="Proteomes" id="UP000273307">
    <property type="component" value="Unassembled WGS sequence"/>
</dbReference>
<dbReference type="AlphaFoldDB" id="A0A498Q7H8"/>
<evidence type="ECO:0000313" key="3">
    <source>
        <dbReference type="Proteomes" id="UP000273307"/>
    </source>
</evidence>
<evidence type="ECO:0000313" key="2">
    <source>
        <dbReference type="EMBL" id="VBA40929.1"/>
    </source>
</evidence>
<protein>
    <submittedName>
        <fullName evidence="2">Uncharacterized protein</fullName>
    </submittedName>
</protein>
<sequence>MAAGVADHRAPSFDLSHDRGPDTPALLETTIGVNLALTAARYGHRDALVDVRAGRRWSYAKLLATAMSSMPTSSVCPTNVWAKNSWRWSS</sequence>
<keyword evidence="3" id="KW-1185">Reference proteome</keyword>
<proteinExistence type="predicted"/>
<name>A0A498Q7H8_9MYCO</name>